<dbReference type="PANTHER" id="PTHR15048:SF0">
    <property type="entry name" value="STARCH-BINDING DOMAIN-CONTAINING PROTEIN 1"/>
    <property type="match status" value="1"/>
</dbReference>
<comment type="subunit">
    <text evidence="6">Interacts with the ATG8 family proteins GABARAP and GABARAPL1. Interacts with several glycogen-associated proteins, such as GYS2 (liver glycogen synthase), GDE (glycogen debranching enzyme), GBE1 (glycogen branching enzyme 1) and EPM2A (Laforin).</text>
</comment>
<protein>
    <recommendedName>
        <fullName evidence="7">Starch-binding domain-containing protein 1</fullName>
    </recommendedName>
    <alternativeName>
        <fullName evidence="8">Genethonin-1</fullName>
    </alternativeName>
    <alternativeName>
        <fullName evidence="9">Glycophagy cargo receptor stbd1</fullName>
    </alternativeName>
</protein>
<dbReference type="FunFam" id="2.60.40.10:FF:000552">
    <property type="entry name" value="Related to glucoamylase"/>
    <property type="match status" value="1"/>
</dbReference>
<keyword evidence="2" id="KW-0321">Glycogen metabolism</keyword>
<name>A0A6P3FKB9_OCTDE</name>
<feature type="compositionally biased region" description="Basic and acidic residues" evidence="10">
    <location>
        <begin position="30"/>
        <end position="49"/>
    </location>
</feature>
<reference evidence="13" key="1">
    <citation type="submission" date="2025-08" db="UniProtKB">
        <authorList>
            <consortium name="RefSeq"/>
        </authorList>
    </citation>
    <scope>IDENTIFICATION</scope>
</reference>
<dbReference type="Pfam" id="PF00686">
    <property type="entry name" value="CBM_20"/>
    <property type="match status" value="1"/>
</dbReference>
<evidence type="ECO:0000256" key="4">
    <source>
        <dbReference type="ARBA" id="ARBA00053886"/>
    </source>
</evidence>
<dbReference type="FunCoup" id="A0A6P3FKB9">
    <property type="interactions" value="384"/>
</dbReference>
<comment type="subcellular location">
    <subcellularLocation>
        <location evidence="3">Cell membrane</location>
        <location evidence="3">Sarcolemma</location>
        <location evidence="3">T-tubule</location>
    </subcellularLocation>
    <subcellularLocation>
        <location evidence="1">Endoplasmic reticulum membrane</location>
        <topology evidence="1">Single-pass type III membrane protein</topology>
    </subcellularLocation>
    <subcellularLocation>
        <location evidence="5">Preautophagosomal structure membrane</location>
        <topology evidence="5">Single-pass type III membrane protein</topology>
    </subcellularLocation>
</comment>
<gene>
    <name evidence="13" type="primary">Stbd1</name>
</gene>
<dbReference type="Proteomes" id="UP000515203">
    <property type="component" value="Unplaced"/>
</dbReference>
<evidence type="ECO:0000256" key="5">
    <source>
        <dbReference type="ARBA" id="ARBA00060405"/>
    </source>
</evidence>
<dbReference type="InterPro" id="IPR002044">
    <property type="entry name" value="CBM20"/>
</dbReference>
<dbReference type="PANTHER" id="PTHR15048">
    <property type="entry name" value="STARCH-BINDING DOMAIN-CONTAINING PROTEIN 1"/>
    <property type="match status" value="1"/>
</dbReference>
<feature type="domain" description="CBM20" evidence="11">
    <location>
        <begin position="181"/>
        <end position="280"/>
    </location>
</feature>
<evidence type="ECO:0000256" key="9">
    <source>
        <dbReference type="ARBA" id="ARBA00076001"/>
    </source>
</evidence>
<dbReference type="GeneID" id="101563791"/>
<dbReference type="InterPro" id="IPR013784">
    <property type="entry name" value="Carb-bd-like_fold"/>
</dbReference>
<organism evidence="12 13">
    <name type="scientific">Octodon degus</name>
    <name type="common">Degu</name>
    <name type="synonym">Sciurus degus</name>
    <dbReference type="NCBI Taxonomy" id="10160"/>
    <lineage>
        <taxon>Eukaryota</taxon>
        <taxon>Metazoa</taxon>
        <taxon>Chordata</taxon>
        <taxon>Craniata</taxon>
        <taxon>Vertebrata</taxon>
        <taxon>Euteleostomi</taxon>
        <taxon>Mammalia</taxon>
        <taxon>Eutheria</taxon>
        <taxon>Euarchontoglires</taxon>
        <taxon>Glires</taxon>
        <taxon>Rodentia</taxon>
        <taxon>Hystricomorpha</taxon>
        <taxon>Octodontidae</taxon>
        <taxon>Octodon</taxon>
    </lineage>
</organism>
<evidence type="ECO:0000256" key="3">
    <source>
        <dbReference type="ARBA" id="ARBA00024012"/>
    </source>
</evidence>
<evidence type="ECO:0000256" key="8">
    <source>
        <dbReference type="ARBA" id="ARBA00075794"/>
    </source>
</evidence>
<accession>A0A6P3FKB9</accession>
<evidence type="ECO:0000256" key="2">
    <source>
        <dbReference type="ARBA" id="ARBA00022600"/>
    </source>
</evidence>
<dbReference type="GO" id="GO:0030315">
    <property type="term" value="C:T-tubule"/>
    <property type="evidence" value="ECO:0007669"/>
    <property type="project" value="UniProtKB-SubCell"/>
</dbReference>
<evidence type="ECO:0000256" key="10">
    <source>
        <dbReference type="SAM" id="MobiDB-lite"/>
    </source>
</evidence>
<dbReference type="CTD" id="8987"/>
<evidence type="ECO:0000256" key="7">
    <source>
        <dbReference type="ARBA" id="ARBA00073038"/>
    </source>
</evidence>
<dbReference type="RefSeq" id="XP_004647488.1">
    <property type="nucleotide sequence ID" value="XM_004647431.2"/>
</dbReference>
<dbReference type="GO" id="GO:0034045">
    <property type="term" value="C:phagophore assembly site membrane"/>
    <property type="evidence" value="ECO:0007669"/>
    <property type="project" value="UniProtKB-SubCell"/>
</dbReference>
<evidence type="ECO:0000259" key="11">
    <source>
        <dbReference type="PROSITE" id="PS51166"/>
    </source>
</evidence>
<dbReference type="GO" id="GO:2001070">
    <property type="term" value="F:starch binding"/>
    <property type="evidence" value="ECO:0007669"/>
    <property type="project" value="InterPro"/>
</dbReference>
<keyword evidence="2" id="KW-0119">Carbohydrate metabolism</keyword>
<evidence type="ECO:0000313" key="12">
    <source>
        <dbReference type="Proteomes" id="UP000515203"/>
    </source>
</evidence>
<dbReference type="InParanoid" id="A0A6P3FKB9"/>
<dbReference type="SMART" id="SM01065">
    <property type="entry name" value="CBM_2"/>
    <property type="match status" value="1"/>
</dbReference>
<feature type="region of interest" description="Disordered" evidence="10">
    <location>
        <begin position="30"/>
        <end position="52"/>
    </location>
</feature>
<comment type="function">
    <text evidence="4">Acts as a cargo receptor for glycogen. Delivers its cargo to an autophagic pathway called glycophagy, resulting in the transport of glycogen to lysosomes.</text>
</comment>
<dbReference type="Gene3D" id="2.60.40.10">
    <property type="entry name" value="Immunoglobulins"/>
    <property type="match status" value="1"/>
</dbReference>
<evidence type="ECO:0000256" key="6">
    <source>
        <dbReference type="ARBA" id="ARBA00062412"/>
    </source>
</evidence>
<evidence type="ECO:0000313" key="13">
    <source>
        <dbReference type="RefSeq" id="XP_004647488.1"/>
    </source>
</evidence>
<dbReference type="GO" id="GO:0005789">
    <property type="term" value="C:endoplasmic reticulum membrane"/>
    <property type="evidence" value="ECO:0007669"/>
    <property type="project" value="UniProtKB-SubCell"/>
</dbReference>
<sequence>MGAVWSALLVGGGLAGALLVWLLRGGSGDGGKDAPLREPADSRDPEHLQESNGLLISETKVRETLGNESLESPVGEWRFQKGQETSTKTATWFAEKLPSSSQHMARDKKENQAPLDIQAPAGHEDWEMVSRHSSWGEVGLGGNLEASGARLSQERHNSRSDFMEARDWEVDEKRKSAAKVSSESKQVSIRFQVHYLTSTDVQFIAVTGDHENLGRWHTYIPLHHHKDGLWSHSVFLPADSMVQWKFVLVENGDITRWEECSNRCLSTGHEDKVVHGWWGIH</sequence>
<dbReference type="SUPFAM" id="SSF49452">
    <property type="entry name" value="Starch-binding domain-like"/>
    <property type="match status" value="1"/>
</dbReference>
<dbReference type="OrthoDB" id="6123450at2759"/>
<dbReference type="PROSITE" id="PS51166">
    <property type="entry name" value="CBM20"/>
    <property type="match status" value="1"/>
</dbReference>
<dbReference type="GO" id="GO:0061723">
    <property type="term" value="P:glycophagy"/>
    <property type="evidence" value="ECO:0007669"/>
    <property type="project" value="UniProtKB-ARBA"/>
</dbReference>
<dbReference type="AlphaFoldDB" id="A0A6P3FKB9"/>
<evidence type="ECO:0000256" key="1">
    <source>
        <dbReference type="ARBA" id="ARBA00004643"/>
    </source>
</evidence>
<keyword evidence="12" id="KW-1185">Reference proteome</keyword>
<proteinExistence type="predicted"/>
<dbReference type="InterPro" id="IPR013783">
    <property type="entry name" value="Ig-like_fold"/>
</dbReference>